<dbReference type="OrthoDB" id="195377at2"/>
<evidence type="ECO:0000256" key="8">
    <source>
        <dbReference type="ARBA" id="ARBA00022692"/>
    </source>
</evidence>
<dbReference type="GO" id="GO:0005886">
    <property type="term" value="C:plasma membrane"/>
    <property type="evidence" value="ECO:0007669"/>
    <property type="project" value="UniProtKB-SubCell"/>
</dbReference>
<dbReference type="PANTHER" id="PTHR30558:SF12">
    <property type="entry name" value="BIOPOLYMER TRANSPORT PROTEIN EXBD"/>
    <property type="match status" value="1"/>
</dbReference>
<evidence type="ECO:0000256" key="1">
    <source>
        <dbReference type="ARBA" id="ARBA00003540"/>
    </source>
</evidence>
<evidence type="ECO:0000256" key="5">
    <source>
        <dbReference type="ARBA" id="ARBA00022448"/>
    </source>
</evidence>
<reference evidence="14 15" key="2">
    <citation type="journal article" date="2016" name="Appl. Microbiol. Biotechnol.">
        <title>Mutations improving production and secretion of extracellular lipase by Burkholderia glumae PG1.</title>
        <authorList>
            <person name="Knapp A."/>
            <person name="Voget S."/>
            <person name="Gao R."/>
            <person name="Zaburannyi N."/>
            <person name="Krysciak D."/>
            <person name="Breuer M."/>
            <person name="Hauer B."/>
            <person name="Streit W.R."/>
            <person name="Muller R."/>
            <person name="Daniel R."/>
            <person name="Jaeger K.E."/>
        </authorList>
    </citation>
    <scope>NUCLEOTIDE SEQUENCE [LARGE SCALE GENOMIC DNA]</scope>
    <source>
        <strain evidence="14 15">PG1</strain>
    </source>
</reference>
<keyword evidence="10 13" id="KW-1133">Transmembrane helix</keyword>
<evidence type="ECO:0000256" key="7">
    <source>
        <dbReference type="ARBA" id="ARBA00022519"/>
    </source>
</evidence>
<evidence type="ECO:0000313" key="14">
    <source>
        <dbReference type="EMBL" id="AJK50034.1"/>
    </source>
</evidence>
<keyword evidence="8 12" id="KW-0812">Transmembrane</keyword>
<evidence type="ECO:0000256" key="12">
    <source>
        <dbReference type="RuleBase" id="RU003879"/>
    </source>
</evidence>
<dbReference type="Gene3D" id="3.30.420.270">
    <property type="match status" value="1"/>
</dbReference>
<keyword evidence="9 12" id="KW-0653">Protein transport</keyword>
<dbReference type="Proteomes" id="UP000031838">
    <property type="component" value="Chromosome 2"/>
</dbReference>
<dbReference type="HOGENOM" id="CLU_085305_1_2_4"/>
<keyword evidence="7" id="KW-0997">Cell inner membrane</keyword>
<accession>A0A0B6S6F8</accession>
<reference evidence="15" key="1">
    <citation type="submission" date="2011-03" db="EMBL/GenBank/DDBJ databases">
        <authorList>
            <person name="Voget S."/>
            <person name="Streit W.R."/>
            <person name="Jaeger K.E."/>
            <person name="Daniel R."/>
        </authorList>
    </citation>
    <scope>NUCLEOTIDE SEQUENCE [LARGE SCALE GENOMIC DNA]</scope>
    <source>
        <strain evidence="15">PG1</strain>
    </source>
</reference>
<comment type="subcellular location">
    <subcellularLocation>
        <location evidence="2">Cell inner membrane</location>
        <topology evidence="2">Single-pass type II membrane protein</topology>
    </subcellularLocation>
    <subcellularLocation>
        <location evidence="12">Cell membrane</location>
        <topology evidence="12">Single-pass type II membrane protein</topology>
    </subcellularLocation>
</comment>
<feature type="transmembrane region" description="Helical" evidence="13">
    <location>
        <begin position="21"/>
        <end position="40"/>
    </location>
</feature>
<evidence type="ECO:0000256" key="11">
    <source>
        <dbReference type="ARBA" id="ARBA00023136"/>
    </source>
</evidence>
<comment type="similarity">
    <text evidence="3 12">Belongs to the ExbD/TolR family.</text>
</comment>
<evidence type="ECO:0000256" key="6">
    <source>
        <dbReference type="ARBA" id="ARBA00022475"/>
    </source>
</evidence>
<comment type="function">
    <text evidence="1">Involved in the TonB-dependent energy-dependent transport of various receptor-bound substrates.</text>
</comment>
<keyword evidence="11 13" id="KW-0472">Membrane</keyword>
<evidence type="ECO:0000256" key="13">
    <source>
        <dbReference type="SAM" id="Phobius"/>
    </source>
</evidence>
<dbReference type="Pfam" id="PF02472">
    <property type="entry name" value="ExbD"/>
    <property type="match status" value="1"/>
</dbReference>
<evidence type="ECO:0000256" key="9">
    <source>
        <dbReference type="ARBA" id="ARBA00022927"/>
    </source>
</evidence>
<dbReference type="KEGG" id="bpla:bpln_2g19980"/>
<dbReference type="RefSeq" id="WP_042628363.1">
    <property type="nucleotide sequence ID" value="NZ_BSTO01000016.1"/>
</dbReference>
<dbReference type="InterPro" id="IPR003400">
    <property type="entry name" value="ExbD"/>
</dbReference>
<dbReference type="EMBL" id="CP002581">
    <property type="protein sequence ID" value="AJK50034.1"/>
    <property type="molecule type" value="Genomic_DNA"/>
</dbReference>
<evidence type="ECO:0000313" key="15">
    <source>
        <dbReference type="Proteomes" id="UP000031838"/>
    </source>
</evidence>
<protein>
    <submittedName>
        <fullName evidence="14">Biopolymer transport protein ExbD/TolR</fullName>
    </submittedName>
</protein>
<keyword evidence="15" id="KW-1185">Reference proteome</keyword>
<dbReference type="GO" id="GO:0022857">
    <property type="term" value="F:transmembrane transporter activity"/>
    <property type="evidence" value="ECO:0007669"/>
    <property type="project" value="InterPro"/>
</dbReference>
<evidence type="ECO:0000256" key="10">
    <source>
        <dbReference type="ARBA" id="ARBA00022989"/>
    </source>
</evidence>
<evidence type="ECO:0000256" key="2">
    <source>
        <dbReference type="ARBA" id="ARBA00004249"/>
    </source>
</evidence>
<name>A0A0B6S6F8_BURPL</name>
<dbReference type="GO" id="GO:0015031">
    <property type="term" value="P:protein transport"/>
    <property type="evidence" value="ECO:0007669"/>
    <property type="project" value="UniProtKB-KW"/>
</dbReference>
<keyword evidence="5 12" id="KW-0813">Transport</keyword>
<evidence type="ECO:0000256" key="3">
    <source>
        <dbReference type="ARBA" id="ARBA00005811"/>
    </source>
</evidence>
<gene>
    <name evidence="14" type="ORF">BGL_2c19700</name>
</gene>
<dbReference type="KEGG" id="bgp:BGL_2c19700"/>
<organism evidence="14 15">
    <name type="scientific">Burkholderia plantarii</name>
    <dbReference type="NCBI Taxonomy" id="41899"/>
    <lineage>
        <taxon>Bacteria</taxon>
        <taxon>Pseudomonadati</taxon>
        <taxon>Pseudomonadota</taxon>
        <taxon>Betaproteobacteria</taxon>
        <taxon>Burkholderiales</taxon>
        <taxon>Burkholderiaceae</taxon>
        <taxon>Burkholderia</taxon>
    </lineage>
</organism>
<comment type="subunit">
    <text evidence="4">The accessory proteins ExbB and ExbD seem to form a complex with TonB.</text>
</comment>
<proteinExistence type="inferred from homology"/>
<evidence type="ECO:0000256" key="4">
    <source>
        <dbReference type="ARBA" id="ARBA00011471"/>
    </source>
</evidence>
<keyword evidence="6" id="KW-1003">Cell membrane</keyword>
<dbReference type="PANTHER" id="PTHR30558">
    <property type="entry name" value="EXBD MEMBRANE COMPONENT OF PMF-DRIVEN MACROMOLECULE IMPORT SYSTEM"/>
    <property type="match status" value="1"/>
</dbReference>
<dbReference type="AlphaFoldDB" id="A0A0B6S6F8"/>
<sequence length="136" mass="14882">MQVQDDDKPYDDINITPMLDLAYVLLIIFIIMTTASVQGIKVDLPKASSSASLAKPKTKAITVADSGQIYLDAYPVTMDELESRLRTEKAGNPEFPIVLKGDAAVQYQRVMDVLDLLRRLDLSQVGLVTGRAKQGG</sequence>